<dbReference type="STRING" id="867903.ThesuDRAFT_00441"/>
<reference evidence="2" key="1">
    <citation type="submission" date="2010-10" db="EMBL/GenBank/DDBJ databases">
        <authorList>
            <consortium name="US DOE Joint Genome Institute (JGI-PGF)"/>
            <person name="Lucas S."/>
            <person name="Copeland A."/>
            <person name="Lapidus A."/>
            <person name="Bruce D."/>
            <person name="Goodwin L."/>
            <person name="Pitluck S."/>
            <person name="Kyrpides N."/>
            <person name="Mavromatis K."/>
            <person name="Detter J.C."/>
            <person name="Han C."/>
            <person name="Land M."/>
            <person name="Hauser L."/>
            <person name="Markowitz V."/>
            <person name="Cheng J.-F."/>
            <person name="Hugenholtz P."/>
            <person name="Woyke T."/>
            <person name="Wu D."/>
            <person name="Pukall R."/>
            <person name="Wahrenburg C."/>
            <person name="Brambilla E."/>
            <person name="Klenk H.-P."/>
            <person name="Eisen J.A."/>
        </authorList>
    </citation>
    <scope>NUCLEOTIDE SEQUENCE [LARGE SCALE GENOMIC DNA]</scope>
    <source>
        <strain evidence="2">DSM 13965</strain>
    </source>
</reference>
<dbReference type="OrthoDB" id="1809893at2"/>
<dbReference type="Pfam" id="PF10704">
    <property type="entry name" value="DUF2508"/>
    <property type="match status" value="1"/>
</dbReference>
<comment type="caution">
    <text evidence="2">The sequence shown here is derived from an EMBL/GenBank/DDBJ whole genome shotgun (WGS) entry which is preliminary data.</text>
</comment>
<evidence type="ECO:0000313" key="2">
    <source>
        <dbReference type="EMBL" id="EKP94744.1"/>
    </source>
</evidence>
<organism evidence="2 3">
    <name type="scientific">Thermaerobacter subterraneus DSM 13965</name>
    <dbReference type="NCBI Taxonomy" id="867903"/>
    <lineage>
        <taxon>Bacteria</taxon>
        <taxon>Bacillati</taxon>
        <taxon>Bacillota</taxon>
        <taxon>Clostridia</taxon>
        <taxon>Eubacteriales</taxon>
        <taxon>Clostridiales Family XVII. Incertae Sedis</taxon>
        <taxon>Thermaerobacter</taxon>
    </lineage>
</organism>
<keyword evidence="3" id="KW-1185">Reference proteome</keyword>
<dbReference type="Proteomes" id="UP000005710">
    <property type="component" value="Unassembled WGS sequence"/>
</dbReference>
<dbReference type="AlphaFoldDB" id="K6Q1B4"/>
<evidence type="ECO:0000256" key="1">
    <source>
        <dbReference type="SAM" id="MobiDB-lite"/>
    </source>
</evidence>
<evidence type="ECO:0000313" key="3">
    <source>
        <dbReference type="Proteomes" id="UP000005710"/>
    </source>
</evidence>
<gene>
    <name evidence="2" type="ORF">ThesuDRAFT_00441</name>
</gene>
<proteinExistence type="predicted"/>
<evidence type="ECO:0008006" key="4">
    <source>
        <dbReference type="Google" id="ProtNLM"/>
    </source>
</evidence>
<accession>K6Q1B4</accession>
<protein>
    <recommendedName>
        <fullName evidence="4">DUF2508 domain-containing protein</fullName>
    </recommendedName>
</protein>
<reference evidence="2" key="2">
    <citation type="submission" date="2012-10" db="EMBL/GenBank/DDBJ databases">
        <title>Improved high-quality draft of Thermaerobacter subterraneus C21, DSM 13965.</title>
        <authorList>
            <consortium name="DOE Joint Genome Institute"/>
            <person name="Eisen J."/>
            <person name="Huntemann M."/>
            <person name="Wei C.-L."/>
            <person name="Han J."/>
            <person name="Detter J.C."/>
            <person name="Han C."/>
            <person name="Tapia R."/>
            <person name="Chen A."/>
            <person name="Kyrpides N."/>
            <person name="Mavromatis K."/>
            <person name="Markowitz V."/>
            <person name="Szeto E."/>
            <person name="Ivanova N."/>
            <person name="Mikhailova N."/>
            <person name="Ovchinnikova G."/>
            <person name="Pagani I."/>
            <person name="Pati A."/>
            <person name="Goodwin L."/>
            <person name="Nordberg H.P."/>
            <person name="Cantor M.N."/>
            <person name="Hua S.X."/>
            <person name="Woyke T."/>
            <person name="Eisen J."/>
            <person name="Klenk H.-P."/>
        </authorList>
    </citation>
    <scope>NUCLEOTIDE SEQUENCE [LARGE SCALE GENOMIC DNA]</scope>
    <source>
        <strain evidence="2">DSM 13965</strain>
    </source>
</reference>
<dbReference type="HOGENOM" id="CLU_1626289_0_0_9"/>
<dbReference type="InterPro" id="IPR019644">
    <property type="entry name" value="DUF2508"/>
</dbReference>
<feature type="region of interest" description="Disordered" evidence="1">
    <location>
        <begin position="20"/>
        <end position="98"/>
    </location>
</feature>
<feature type="compositionally biased region" description="Pro residues" evidence="1">
    <location>
        <begin position="36"/>
        <end position="46"/>
    </location>
</feature>
<name>K6Q1B4_9FIRM</name>
<dbReference type="EMBL" id="AENY02000002">
    <property type="protein sequence ID" value="EKP94744.1"/>
    <property type="molecule type" value="Genomic_DNA"/>
</dbReference>
<sequence>MHAERERSWLRRWWWLWPRRRPAGPAGDEPAKALVPWPPGGPGPAPHRPDRSPSLAGRGRPRPAPGRRALRLPFSPAGPGQETRAGGRGARTGSPEDDAAFDWVRAVEEARRDWEQARLYFECVTDRDLVDQAIHLVLAAEKRYAYLLKQARQRGIQGLPAHPGDPAGRKVAP</sequence>